<name>A0ABU2AX61_9MICC</name>
<evidence type="ECO:0000313" key="2">
    <source>
        <dbReference type="EMBL" id="MDR7345927.1"/>
    </source>
</evidence>
<dbReference type="RefSeq" id="WP_310170219.1">
    <property type="nucleotide sequence ID" value="NZ_BAABHE010000002.1"/>
</dbReference>
<accession>A0ABU2AX61</accession>
<sequence>MAQDLNQLAQCIDGITQHYPFAVHWDVREIASGQHISQGGEQVIGAFSTRKVSVLLACLALVHVQKLSLDDTYPIDASLKDGVQAGVMRNLSAGIELSLRDHLAQMMITSDNICTQLVFRAMEEATGDALQWVNDYCAQLGMYHTLHREVFPRSAELAWSHPIDAMTVTSATDQALLLEHLAHGAMDDEHAKKLRLTTELCQLALELMSHIYTPLLGAYVTQGRFVEKNGRGIRGLSQVGILLDHQNQPVASVAVFAESVPVELFDGTPGRVRAMECFAAIGQVVEQTFLDGTPVPIVHRQVIESDFWEQELGELLFAVEGGRAVNADVEFTFSGIGKIFFAQAVVEAAGTNPELLQRVIPIRAQHREHAETGTLRHLPGELKLTVDDAMRLVTGSGDGAAVQALFEYFEAEGIDILECGRQAVAHLPNTTITGLEKLSAGEGFHGVTTANDVLVLLRQIINDDGPVMEWMSQVFEPGGLASTLPGYGPHTIQHWTVAGWERMYGCRLDEGRSSLMILKCPKGFTGMVAHAPIGTHDVPAKFGSLGLSTLANT</sequence>
<dbReference type="PANTHER" id="PTHR35333">
    <property type="entry name" value="BETA-LACTAMASE"/>
    <property type="match status" value="1"/>
</dbReference>
<protein>
    <submittedName>
        <fullName evidence="2">Beta-lactamase class A</fullName>
    </submittedName>
</protein>
<dbReference type="Pfam" id="PF13354">
    <property type="entry name" value="Beta-lactamase2"/>
    <property type="match status" value="2"/>
</dbReference>
<dbReference type="EMBL" id="JAVDYJ010000001">
    <property type="protein sequence ID" value="MDR7345927.1"/>
    <property type="molecule type" value="Genomic_DNA"/>
</dbReference>
<organism evidence="2 3">
    <name type="scientific">Enteractinococcus fodinae</name>
    <dbReference type="NCBI Taxonomy" id="684663"/>
    <lineage>
        <taxon>Bacteria</taxon>
        <taxon>Bacillati</taxon>
        <taxon>Actinomycetota</taxon>
        <taxon>Actinomycetes</taxon>
        <taxon>Micrococcales</taxon>
        <taxon>Micrococcaceae</taxon>
    </lineage>
</organism>
<gene>
    <name evidence="2" type="ORF">J2S62_000184</name>
</gene>
<dbReference type="Proteomes" id="UP001183794">
    <property type="component" value="Unassembled WGS sequence"/>
</dbReference>
<dbReference type="InterPro" id="IPR000871">
    <property type="entry name" value="Beta-lactam_class-A"/>
</dbReference>
<reference evidence="2 3" key="1">
    <citation type="submission" date="2023-07" db="EMBL/GenBank/DDBJ databases">
        <title>Sequencing the genomes of 1000 actinobacteria strains.</title>
        <authorList>
            <person name="Klenk H.-P."/>
        </authorList>
    </citation>
    <scope>NUCLEOTIDE SEQUENCE [LARGE SCALE GENOMIC DNA]</scope>
    <source>
        <strain evidence="2 3">DSM 22966</strain>
    </source>
</reference>
<comment type="caution">
    <text evidence="2">The sequence shown here is derived from an EMBL/GenBank/DDBJ whole genome shotgun (WGS) entry which is preliminary data.</text>
</comment>
<evidence type="ECO:0000259" key="1">
    <source>
        <dbReference type="Pfam" id="PF13354"/>
    </source>
</evidence>
<dbReference type="InterPro" id="IPR045155">
    <property type="entry name" value="Beta-lactam_cat"/>
</dbReference>
<dbReference type="PANTHER" id="PTHR35333:SF5">
    <property type="entry name" value="CONSERVED LIPOPROTEIN LPQF-RELATED"/>
    <property type="match status" value="1"/>
</dbReference>
<keyword evidence="3" id="KW-1185">Reference proteome</keyword>
<dbReference type="InterPro" id="IPR012338">
    <property type="entry name" value="Beta-lactam/transpept-like"/>
</dbReference>
<proteinExistence type="predicted"/>
<evidence type="ECO:0000313" key="3">
    <source>
        <dbReference type="Proteomes" id="UP001183794"/>
    </source>
</evidence>
<dbReference type="SUPFAM" id="SSF56601">
    <property type="entry name" value="beta-lactamase/transpeptidase-like"/>
    <property type="match status" value="2"/>
</dbReference>
<feature type="domain" description="Beta-lactamase class A catalytic" evidence="1">
    <location>
        <begin position="27"/>
        <end position="256"/>
    </location>
</feature>
<dbReference type="Gene3D" id="3.40.710.10">
    <property type="entry name" value="DD-peptidase/beta-lactamase superfamily"/>
    <property type="match status" value="2"/>
</dbReference>
<feature type="domain" description="Beta-lactamase class A catalytic" evidence="1">
    <location>
        <begin position="324"/>
        <end position="500"/>
    </location>
</feature>